<reference evidence="9 10" key="1">
    <citation type="submission" date="2023-10" db="EMBL/GenBank/DDBJ databases">
        <authorList>
            <person name="Maclean D."/>
            <person name="Macfadyen A."/>
        </authorList>
    </citation>
    <scope>NUCLEOTIDE SEQUENCE [LARGE SCALE GENOMIC DNA]</scope>
</reference>
<dbReference type="Gene3D" id="3.40.50.300">
    <property type="entry name" value="P-loop containing nucleotide triphosphate hydrolases"/>
    <property type="match status" value="1"/>
</dbReference>
<name>A0AAV1I0W8_9CHLO</name>
<dbReference type="GO" id="GO:0016020">
    <property type="term" value="C:membrane"/>
    <property type="evidence" value="ECO:0007669"/>
    <property type="project" value="UniProtKB-SubCell"/>
</dbReference>
<sequence length="455" mass="49239">MCSSKAFQGGIAVQSQPVGRLTDAWIRGCSCRQGGCKHIYRWRPGDAAGKDEENLTSSMPNSVLPVTHPVDLAWSSLACKVLDRQSRLTRQILFPTSGQIVPGEMMALVGPSGAGKSTLLDILAGRKVAKVSGQVWANGTAEGARLKRASAYVAQEELYVPTLSCWETLRFHAVLRNRERASRGALKERMQDVLSVLGLWKVQGTQVGGILAGGLLVRGLSGGEKRRLGIACALIGKPSLLFLDEPTTGLDSFAALNIMEHLSGLAASGHTILASVHQPCAAIWDMLHKVLVLSEGHQLYFGPPEQVTDWFRGCLGYSFRPGQHGSVADWLMDLVSVGFSKPAALGGTTMTSRADVVTASELWHARRQKAKGAEEDGLMIEDSAAGEEVLMKEQSARRESRHAVGWWTQFAWLLRRSLVSQLRNPTDVTSRLLLSAWIGLLAGAGTCCRHRCPVP</sequence>
<dbReference type="InterPro" id="IPR003439">
    <property type="entry name" value="ABC_transporter-like_ATP-bd"/>
</dbReference>
<dbReference type="GO" id="GO:0005524">
    <property type="term" value="F:ATP binding"/>
    <property type="evidence" value="ECO:0007669"/>
    <property type="project" value="UniProtKB-KW"/>
</dbReference>
<evidence type="ECO:0000256" key="6">
    <source>
        <dbReference type="ARBA" id="ARBA00022989"/>
    </source>
</evidence>
<evidence type="ECO:0000256" key="2">
    <source>
        <dbReference type="ARBA" id="ARBA00022448"/>
    </source>
</evidence>
<dbReference type="PROSITE" id="PS50893">
    <property type="entry name" value="ABC_TRANSPORTER_2"/>
    <property type="match status" value="1"/>
</dbReference>
<dbReference type="InterPro" id="IPR050352">
    <property type="entry name" value="ABCG_transporters"/>
</dbReference>
<keyword evidence="7" id="KW-0472">Membrane</keyword>
<protein>
    <recommendedName>
        <fullName evidence="8">ABC transporter domain-containing protein</fullName>
    </recommendedName>
</protein>
<dbReference type="InterPro" id="IPR003593">
    <property type="entry name" value="AAA+_ATPase"/>
</dbReference>
<feature type="domain" description="ABC transporter" evidence="8">
    <location>
        <begin position="67"/>
        <end position="320"/>
    </location>
</feature>
<evidence type="ECO:0000256" key="4">
    <source>
        <dbReference type="ARBA" id="ARBA00022741"/>
    </source>
</evidence>
<keyword evidence="3" id="KW-0812">Transmembrane</keyword>
<dbReference type="PROSITE" id="PS00211">
    <property type="entry name" value="ABC_TRANSPORTER_1"/>
    <property type="match status" value="1"/>
</dbReference>
<comment type="subcellular location">
    <subcellularLocation>
        <location evidence="1">Membrane</location>
        <topology evidence="1">Multi-pass membrane protein</topology>
    </subcellularLocation>
</comment>
<keyword evidence="6" id="KW-1133">Transmembrane helix</keyword>
<evidence type="ECO:0000256" key="5">
    <source>
        <dbReference type="ARBA" id="ARBA00022840"/>
    </source>
</evidence>
<proteinExistence type="predicted"/>
<dbReference type="Pfam" id="PF00005">
    <property type="entry name" value="ABC_tran"/>
    <property type="match status" value="1"/>
</dbReference>
<accession>A0AAV1I0W8</accession>
<dbReference type="EMBL" id="CAUYUE010000005">
    <property type="protein sequence ID" value="CAK0773849.1"/>
    <property type="molecule type" value="Genomic_DNA"/>
</dbReference>
<evidence type="ECO:0000256" key="7">
    <source>
        <dbReference type="ARBA" id="ARBA00023136"/>
    </source>
</evidence>
<dbReference type="GO" id="GO:0042626">
    <property type="term" value="F:ATPase-coupled transmembrane transporter activity"/>
    <property type="evidence" value="ECO:0007669"/>
    <property type="project" value="TreeGrafter"/>
</dbReference>
<dbReference type="SMART" id="SM00382">
    <property type="entry name" value="AAA"/>
    <property type="match status" value="1"/>
</dbReference>
<dbReference type="AlphaFoldDB" id="A0AAV1I0W8"/>
<dbReference type="InterPro" id="IPR027417">
    <property type="entry name" value="P-loop_NTPase"/>
</dbReference>
<comment type="caution">
    <text evidence="9">The sequence shown here is derived from an EMBL/GenBank/DDBJ whole genome shotgun (WGS) entry which is preliminary data.</text>
</comment>
<keyword evidence="5" id="KW-0067">ATP-binding</keyword>
<evidence type="ECO:0000313" key="9">
    <source>
        <dbReference type="EMBL" id="CAK0773849.1"/>
    </source>
</evidence>
<dbReference type="Proteomes" id="UP001314263">
    <property type="component" value="Unassembled WGS sequence"/>
</dbReference>
<keyword evidence="2" id="KW-0813">Transport</keyword>
<keyword evidence="4" id="KW-0547">Nucleotide-binding</keyword>
<evidence type="ECO:0000256" key="1">
    <source>
        <dbReference type="ARBA" id="ARBA00004141"/>
    </source>
</evidence>
<organism evidence="9 10">
    <name type="scientific">Coccomyxa viridis</name>
    <dbReference type="NCBI Taxonomy" id="1274662"/>
    <lineage>
        <taxon>Eukaryota</taxon>
        <taxon>Viridiplantae</taxon>
        <taxon>Chlorophyta</taxon>
        <taxon>core chlorophytes</taxon>
        <taxon>Trebouxiophyceae</taxon>
        <taxon>Trebouxiophyceae incertae sedis</taxon>
        <taxon>Coccomyxaceae</taxon>
        <taxon>Coccomyxa</taxon>
    </lineage>
</organism>
<evidence type="ECO:0000313" key="10">
    <source>
        <dbReference type="Proteomes" id="UP001314263"/>
    </source>
</evidence>
<dbReference type="InterPro" id="IPR017871">
    <property type="entry name" value="ABC_transporter-like_CS"/>
</dbReference>
<dbReference type="SUPFAM" id="SSF52540">
    <property type="entry name" value="P-loop containing nucleoside triphosphate hydrolases"/>
    <property type="match status" value="1"/>
</dbReference>
<dbReference type="PANTHER" id="PTHR48041:SF139">
    <property type="entry name" value="PROTEIN SCARLET"/>
    <property type="match status" value="1"/>
</dbReference>
<gene>
    <name evidence="9" type="ORF">CVIRNUC_004108</name>
</gene>
<keyword evidence="10" id="KW-1185">Reference proteome</keyword>
<evidence type="ECO:0000259" key="8">
    <source>
        <dbReference type="PROSITE" id="PS50893"/>
    </source>
</evidence>
<dbReference type="PANTHER" id="PTHR48041">
    <property type="entry name" value="ABC TRANSPORTER G FAMILY MEMBER 28"/>
    <property type="match status" value="1"/>
</dbReference>
<dbReference type="GO" id="GO:0016887">
    <property type="term" value="F:ATP hydrolysis activity"/>
    <property type="evidence" value="ECO:0007669"/>
    <property type="project" value="InterPro"/>
</dbReference>
<evidence type="ECO:0000256" key="3">
    <source>
        <dbReference type="ARBA" id="ARBA00022692"/>
    </source>
</evidence>